<dbReference type="Proteomes" id="UP000261620">
    <property type="component" value="Unplaced"/>
</dbReference>
<dbReference type="PANTHER" id="PTHR19879">
    <property type="entry name" value="TRANSCRIPTION INITIATION FACTOR TFIID"/>
    <property type="match status" value="1"/>
</dbReference>
<dbReference type="SMART" id="SM00320">
    <property type="entry name" value="WD40"/>
    <property type="match status" value="1"/>
</dbReference>
<reference evidence="2" key="2">
    <citation type="submission" date="2025-09" db="UniProtKB">
        <authorList>
            <consortium name="Ensembl"/>
        </authorList>
    </citation>
    <scope>IDENTIFICATION</scope>
</reference>
<dbReference type="Gene3D" id="2.130.10.10">
    <property type="entry name" value="YVTN repeat-like/Quinoprotein amine dehydrogenase"/>
    <property type="match status" value="1"/>
</dbReference>
<dbReference type="InterPro" id="IPR015943">
    <property type="entry name" value="WD40/YVTN_repeat-like_dom_sf"/>
</dbReference>
<reference evidence="2" key="1">
    <citation type="submission" date="2025-08" db="UniProtKB">
        <authorList>
            <consortium name="Ensembl"/>
        </authorList>
    </citation>
    <scope>IDENTIFICATION</scope>
</reference>
<sequence length="86" mass="9078">MLCSGSVSGEVRVWSVPTSTCVGCFQAHLGATEPHALLRGHSGGVTCLAFSPDGKQLLTGGKDQVQRVCESGFPRYSSDSCLCFRL</sequence>
<evidence type="ECO:0000256" key="1">
    <source>
        <dbReference type="PROSITE-ProRule" id="PRU00221"/>
    </source>
</evidence>
<protein>
    <submittedName>
        <fullName evidence="2">Uncharacterized protein</fullName>
    </submittedName>
</protein>
<keyword evidence="1" id="KW-0853">WD repeat</keyword>
<keyword evidence="3" id="KW-1185">Reference proteome</keyword>
<dbReference type="InterPro" id="IPR001680">
    <property type="entry name" value="WD40_rpt"/>
</dbReference>
<dbReference type="InterPro" id="IPR036322">
    <property type="entry name" value="WD40_repeat_dom_sf"/>
</dbReference>
<dbReference type="PROSITE" id="PS50294">
    <property type="entry name" value="WD_REPEATS_REGION"/>
    <property type="match status" value="1"/>
</dbReference>
<proteinExistence type="predicted"/>
<organism evidence="2 3">
    <name type="scientific">Mola mola</name>
    <name type="common">Ocean sunfish</name>
    <name type="synonym">Tetraodon mola</name>
    <dbReference type="NCBI Taxonomy" id="94237"/>
    <lineage>
        <taxon>Eukaryota</taxon>
        <taxon>Metazoa</taxon>
        <taxon>Chordata</taxon>
        <taxon>Craniata</taxon>
        <taxon>Vertebrata</taxon>
        <taxon>Euteleostomi</taxon>
        <taxon>Actinopterygii</taxon>
        <taxon>Neopterygii</taxon>
        <taxon>Teleostei</taxon>
        <taxon>Neoteleostei</taxon>
        <taxon>Acanthomorphata</taxon>
        <taxon>Eupercaria</taxon>
        <taxon>Tetraodontiformes</taxon>
        <taxon>Molidae</taxon>
        <taxon>Mola</taxon>
    </lineage>
</organism>
<dbReference type="AlphaFoldDB" id="A0A3Q3X4B3"/>
<dbReference type="SUPFAM" id="SSF50978">
    <property type="entry name" value="WD40 repeat-like"/>
    <property type="match status" value="1"/>
</dbReference>
<dbReference type="Pfam" id="PF00400">
    <property type="entry name" value="WD40"/>
    <property type="match status" value="1"/>
</dbReference>
<dbReference type="PANTHER" id="PTHR19879:SF9">
    <property type="entry name" value="TRANSCRIPTION INITIATION FACTOR TFIID SUBUNIT 5"/>
    <property type="match status" value="1"/>
</dbReference>
<dbReference type="STRING" id="94237.ENSMMOP00000025763"/>
<name>A0A3Q3X4B3_MOLML</name>
<dbReference type="PROSITE" id="PS50082">
    <property type="entry name" value="WD_REPEATS_2"/>
    <property type="match status" value="1"/>
</dbReference>
<dbReference type="Ensembl" id="ENSMMOT00000026201.1">
    <property type="protein sequence ID" value="ENSMMOP00000025763.1"/>
    <property type="gene ID" value="ENSMMOG00000019532.1"/>
</dbReference>
<feature type="repeat" description="WD" evidence="1">
    <location>
        <begin position="38"/>
        <end position="68"/>
    </location>
</feature>
<evidence type="ECO:0000313" key="3">
    <source>
        <dbReference type="Proteomes" id="UP000261620"/>
    </source>
</evidence>
<accession>A0A3Q3X4B3</accession>
<evidence type="ECO:0000313" key="2">
    <source>
        <dbReference type="Ensembl" id="ENSMMOP00000025763.1"/>
    </source>
</evidence>